<keyword evidence="3" id="KW-1185">Reference proteome</keyword>
<accession>A0AA40CGZ8</accession>
<dbReference type="AlphaFoldDB" id="A0AA40CGZ8"/>
<proteinExistence type="predicted"/>
<evidence type="ECO:0000313" key="2">
    <source>
        <dbReference type="EMBL" id="KAK0636904.1"/>
    </source>
</evidence>
<evidence type="ECO:0000313" key="3">
    <source>
        <dbReference type="Proteomes" id="UP001174934"/>
    </source>
</evidence>
<dbReference type="Proteomes" id="UP001174934">
    <property type="component" value="Unassembled WGS sequence"/>
</dbReference>
<feature type="compositionally biased region" description="Basic and acidic residues" evidence="1">
    <location>
        <begin position="16"/>
        <end position="30"/>
    </location>
</feature>
<feature type="region of interest" description="Disordered" evidence="1">
    <location>
        <begin position="16"/>
        <end position="50"/>
    </location>
</feature>
<reference evidence="2" key="1">
    <citation type="submission" date="2023-06" db="EMBL/GenBank/DDBJ databases">
        <title>Genome-scale phylogeny and comparative genomics of the fungal order Sordariales.</title>
        <authorList>
            <consortium name="Lawrence Berkeley National Laboratory"/>
            <person name="Hensen N."/>
            <person name="Bonometti L."/>
            <person name="Westerberg I."/>
            <person name="Brannstrom I.O."/>
            <person name="Guillou S."/>
            <person name="Cros-Aarteil S."/>
            <person name="Calhoun S."/>
            <person name="Haridas S."/>
            <person name="Kuo A."/>
            <person name="Mondo S."/>
            <person name="Pangilinan J."/>
            <person name="Riley R."/>
            <person name="LaButti K."/>
            <person name="Andreopoulos B."/>
            <person name="Lipzen A."/>
            <person name="Chen C."/>
            <person name="Yanf M."/>
            <person name="Daum C."/>
            <person name="Ng V."/>
            <person name="Clum A."/>
            <person name="Steindorff A."/>
            <person name="Ohm R."/>
            <person name="Martin F."/>
            <person name="Silar P."/>
            <person name="Natvig D."/>
            <person name="Lalanne C."/>
            <person name="Gautier V."/>
            <person name="Ament-velasquez S.L."/>
            <person name="Kruys A."/>
            <person name="Hutchinson M.I."/>
            <person name="Powell A.J."/>
            <person name="Barry K."/>
            <person name="Miller A.N."/>
            <person name="Grigoriev I.V."/>
            <person name="Debuchy R."/>
            <person name="Gladieux P."/>
            <person name="Thoren M.H."/>
            <person name="Johannesson H."/>
        </authorList>
    </citation>
    <scope>NUCLEOTIDE SEQUENCE</scope>
    <source>
        <strain evidence="2">SMH3391-2</strain>
    </source>
</reference>
<dbReference type="EMBL" id="JAULSR010000001">
    <property type="protein sequence ID" value="KAK0636904.1"/>
    <property type="molecule type" value="Genomic_DNA"/>
</dbReference>
<organism evidence="2 3">
    <name type="scientific">Bombardia bombarda</name>
    <dbReference type="NCBI Taxonomy" id="252184"/>
    <lineage>
        <taxon>Eukaryota</taxon>
        <taxon>Fungi</taxon>
        <taxon>Dikarya</taxon>
        <taxon>Ascomycota</taxon>
        <taxon>Pezizomycotina</taxon>
        <taxon>Sordariomycetes</taxon>
        <taxon>Sordariomycetidae</taxon>
        <taxon>Sordariales</taxon>
        <taxon>Lasiosphaeriaceae</taxon>
        <taxon>Bombardia</taxon>
    </lineage>
</organism>
<evidence type="ECO:0000256" key="1">
    <source>
        <dbReference type="SAM" id="MobiDB-lite"/>
    </source>
</evidence>
<name>A0AA40CGZ8_9PEZI</name>
<comment type="caution">
    <text evidence="2">The sequence shown here is derived from an EMBL/GenBank/DDBJ whole genome shotgun (WGS) entry which is preliminary data.</text>
</comment>
<protein>
    <submittedName>
        <fullName evidence="2">Uncharacterized protein</fullName>
    </submittedName>
</protein>
<sequence length="180" mass="20119">MCVRVRYWSHWFTGNKDADHENTGRGRDPGVTRVPLLGPAHPEPPRRDGTCGTRGEILDWPARDIRAQGMSGSAQVTIRLSCADSKSTVYQLAASRPDRQAASVIRPHQSYSANRETLKETRLSEDRQPRWFAYDGKWMAPLARMRSATGMRTQAQLNGRIKGNFSRPFLGPAASCPPQN</sequence>
<gene>
    <name evidence="2" type="ORF">B0T17DRAFT_504301</name>
</gene>